<dbReference type="NCBIfam" id="TIGR01182">
    <property type="entry name" value="eda"/>
    <property type="match status" value="1"/>
</dbReference>
<dbReference type="Pfam" id="PF01081">
    <property type="entry name" value="Aldolase"/>
    <property type="match status" value="1"/>
</dbReference>
<evidence type="ECO:0000256" key="5">
    <source>
        <dbReference type="ARBA" id="ARBA00013063"/>
    </source>
</evidence>
<keyword evidence="10" id="KW-1185">Reference proteome</keyword>
<dbReference type="PROSITE" id="PS00160">
    <property type="entry name" value="ALDOLASE_KDPG_KHG_2"/>
    <property type="match status" value="1"/>
</dbReference>
<dbReference type="PANTHER" id="PTHR30246">
    <property type="entry name" value="2-KETO-3-DEOXY-6-PHOSPHOGLUCONATE ALDOLASE"/>
    <property type="match status" value="1"/>
</dbReference>
<keyword evidence="7" id="KW-0704">Schiff base</keyword>
<evidence type="ECO:0000256" key="7">
    <source>
        <dbReference type="ARBA" id="ARBA00023270"/>
    </source>
</evidence>
<evidence type="ECO:0000256" key="4">
    <source>
        <dbReference type="ARBA" id="ARBA00011233"/>
    </source>
</evidence>
<dbReference type="OrthoDB" id="9805177at2"/>
<dbReference type="NCBIfam" id="NF004325">
    <property type="entry name" value="PRK05718.1"/>
    <property type="match status" value="1"/>
</dbReference>
<organism evidence="9 10">
    <name type="scientific">Roseiarcus fermentans</name>
    <dbReference type="NCBI Taxonomy" id="1473586"/>
    <lineage>
        <taxon>Bacteria</taxon>
        <taxon>Pseudomonadati</taxon>
        <taxon>Pseudomonadota</taxon>
        <taxon>Alphaproteobacteria</taxon>
        <taxon>Hyphomicrobiales</taxon>
        <taxon>Roseiarcaceae</taxon>
        <taxon>Roseiarcus</taxon>
    </lineage>
</organism>
<comment type="similarity">
    <text evidence="3">Belongs to the KHG/KDPG aldolase family.</text>
</comment>
<dbReference type="GO" id="GO:0008675">
    <property type="term" value="F:2-dehydro-3-deoxy-phosphogluconate aldolase activity"/>
    <property type="evidence" value="ECO:0007669"/>
    <property type="project" value="UniProtKB-EC"/>
</dbReference>
<reference evidence="9 10" key="1">
    <citation type="submission" date="2018-06" db="EMBL/GenBank/DDBJ databases">
        <title>Genomic Encyclopedia of Type Strains, Phase IV (KMG-IV): sequencing the most valuable type-strain genomes for metagenomic binning, comparative biology and taxonomic classification.</title>
        <authorList>
            <person name="Goeker M."/>
        </authorList>
    </citation>
    <scope>NUCLEOTIDE SEQUENCE [LARGE SCALE GENOMIC DNA]</scope>
    <source>
        <strain evidence="9 10">DSM 24875</strain>
    </source>
</reference>
<evidence type="ECO:0000256" key="3">
    <source>
        <dbReference type="ARBA" id="ARBA00006906"/>
    </source>
</evidence>
<dbReference type="InterPro" id="IPR031337">
    <property type="entry name" value="KDPG/KHG_AS_1"/>
</dbReference>
<proteinExistence type="inferred from homology"/>
<keyword evidence="6" id="KW-0456">Lyase</keyword>
<dbReference type="RefSeq" id="WP_113888814.1">
    <property type="nucleotide sequence ID" value="NZ_QNRK01000008.1"/>
</dbReference>
<keyword evidence="8" id="KW-0119">Carbohydrate metabolism</keyword>
<evidence type="ECO:0000256" key="1">
    <source>
        <dbReference type="ARBA" id="ARBA00000654"/>
    </source>
</evidence>
<dbReference type="InterPro" id="IPR013785">
    <property type="entry name" value="Aldolase_TIM"/>
</dbReference>
<dbReference type="AlphaFoldDB" id="A0A366FLJ3"/>
<gene>
    <name evidence="9" type="ORF">DFR50_10864</name>
</gene>
<sequence length="215" mass="21664">MTLYSRDAETDAITALAPIIPVLTVRSVEDGLAQARALVAGGLTAIEVTLRTPSALAAIAAIADQVPGAVVGAGTIVSPDQIDDAVAAGARFLVSPGATTDLAEAAAAAPVPFLPGCATASEAMALRELGFRTLKLFPAEAVGGARLLAALAAPLPDLRFCPTGGIDLVKAADYLKLPNVACVGGSWMLPKEALAAGDFARVEALAREAAGLRRL</sequence>
<comment type="subunit">
    <text evidence="4">Homotrimer.</text>
</comment>
<dbReference type="CDD" id="cd00452">
    <property type="entry name" value="KDPG_aldolase"/>
    <property type="match status" value="1"/>
</dbReference>
<dbReference type="EMBL" id="QNRK01000008">
    <property type="protein sequence ID" value="RBP15508.1"/>
    <property type="molecule type" value="Genomic_DNA"/>
</dbReference>
<accession>A0A366FLJ3</accession>
<dbReference type="SUPFAM" id="SSF51569">
    <property type="entry name" value="Aldolase"/>
    <property type="match status" value="1"/>
</dbReference>
<name>A0A366FLJ3_9HYPH</name>
<dbReference type="Gene3D" id="3.20.20.70">
    <property type="entry name" value="Aldolase class I"/>
    <property type="match status" value="1"/>
</dbReference>
<protein>
    <recommendedName>
        <fullName evidence="5">2-dehydro-3-deoxy-phosphogluconate aldolase</fullName>
        <ecNumber evidence="5">4.1.2.14</ecNumber>
    </recommendedName>
</protein>
<dbReference type="PANTHER" id="PTHR30246:SF1">
    <property type="entry name" value="2-DEHYDRO-3-DEOXY-6-PHOSPHOGALACTONATE ALDOLASE-RELATED"/>
    <property type="match status" value="1"/>
</dbReference>
<dbReference type="InterPro" id="IPR000887">
    <property type="entry name" value="Aldlse_KDPG_KHG"/>
</dbReference>
<evidence type="ECO:0000313" key="9">
    <source>
        <dbReference type="EMBL" id="RBP15508.1"/>
    </source>
</evidence>
<comment type="catalytic activity">
    <reaction evidence="1">
        <text>2-dehydro-3-deoxy-6-phospho-D-gluconate = D-glyceraldehyde 3-phosphate + pyruvate</text>
        <dbReference type="Rhea" id="RHEA:17089"/>
        <dbReference type="ChEBI" id="CHEBI:15361"/>
        <dbReference type="ChEBI" id="CHEBI:57569"/>
        <dbReference type="ChEBI" id="CHEBI:59776"/>
        <dbReference type="EC" id="4.1.2.14"/>
    </reaction>
</comment>
<comment type="pathway">
    <text evidence="2">Carbohydrate acid metabolism; 2-dehydro-3-deoxy-D-gluconate degradation; D-glyceraldehyde 3-phosphate and pyruvate from 2-dehydro-3-deoxy-D-gluconate: step 2/2.</text>
</comment>
<dbReference type="PROSITE" id="PS00159">
    <property type="entry name" value="ALDOLASE_KDPG_KHG_1"/>
    <property type="match status" value="1"/>
</dbReference>
<dbReference type="Proteomes" id="UP000253529">
    <property type="component" value="Unassembled WGS sequence"/>
</dbReference>
<evidence type="ECO:0000256" key="8">
    <source>
        <dbReference type="ARBA" id="ARBA00023277"/>
    </source>
</evidence>
<dbReference type="InterPro" id="IPR031338">
    <property type="entry name" value="KDPG/KHG_AS_2"/>
</dbReference>
<evidence type="ECO:0000256" key="2">
    <source>
        <dbReference type="ARBA" id="ARBA00004736"/>
    </source>
</evidence>
<evidence type="ECO:0000256" key="6">
    <source>
        <dbReference type="ARBA" id="ARBA00023239"/>
    </source>
</evidence>
<dbReference type="EC" id="4.1.2.14" evidence="5"/>
<evidence type="ECO:0000313" key="10">
    <source>
        <dbReference type="Proteomes" id="UP000253529"/>
    </source>
</evidence>
<comment type="caution">
    <text evidence="9">The sequence shown here is derived from an EMBL/GenBank/DDBJ whole genome shotgun (WGS) entry which is preliminary data.</text>
</comment>